<sequence>MRAAVYHRFGGPDVVRIEQVPQPAVGATEVLIRVRATTVSAADRRARSKDVPAGLALPSSLVLGVRRPRRPILGMDVAGVVESVGARVTRFRPGDEVVAMLGSRFAGHAEFAVADESSAIALKPTTASFAEAVALVFGGVTARAFLNQTRVAPGSSVLVNGASGAVGSAAVQLCAAAGAHVTAVSSAGNAELVLSLGADSTVDYNAADFAGGRDRYDNVIDCVGNAPVSRVLPVLNPGGAVLLVAGNLRSLVTAPGQARRHGLTVATAPGPYLASDLEHLGRLMDAGRLRAVIERCYPLEQITAAHRRVDTNRKRGNVVIDVG</sequence>
<dbReference type="InterPro" id="IPR011032">
    <property type="entry name" value="GroES-like_sf"/>
</dbReference>
<dbReference type="EMBL" id="MPZN01000087">
    <property type="protein sequence ID" value="PPL14572.1"/>
    <property type="molecule type" value="Genomic_DNA"/>
</dbReference>
<dbReference type="InterPro" id="IPR013154">
    <property type="entry name" value="ADH-like_N"/>
</dbReference>
<dbReference type="Pfam" id="PF08240">
    <property type="entry name" value="ADH_N"/>
    <property type="match status" value="1"/>
</dbReference>
<protein>
    <recommendedName>
        <fullName evidence="1">Enoyl reductase (ER) domain-containing protein</fullName>
    </recommendedName>
</protein>
<dbReference type="InterPro" id="IPR036291">
    <property type="entry name" value="NAD(P)-bd_dom_sf"/>
</dbReference>
<dbReference type="SUPFAM" id="SSF50129">
    <property type="entry name" value="GroES-like"/>
    <property type="match status" value="1"/>
</dbReference>
<reference evidence="2 3" key="1">
    <citation type="journal article" date="2008" name="Int. J. Syst. Evol. Microbiol.">
        <title>Leifsonia pindariensis sp. nov., isolated from the Pindari glacier of the Indian Himalayas, and emended description of the genus Leifsonia.</title>
        <authorList>
            <person name="Reddy G.S."/>
            <person name="Prabagaran S.R."/>
            <person name="Shivaji S."/>
        </authorList>
    </citation>
    <scope>NUCLEOTIDE SEQUENCE [LARGE SCALE GENOMIC DNA]</scope>
    <source>
        <strain evidence="2 3">PON 10</strain>
    </source>
</reference>
<dbReference type="InterPro" id="IPR020843">
    <property type="entry name" value="ER"/>
</dbReference>
<feature type="domain" description="Enoyl reductase (ER)" evidence="1">
    <location>
        <begin position="10"/>
        <end position="320"/>
    </location>
</feature>
<comment type="caution">
    <text evidence="2">The sequence shown here is derived from an EMBL/GenBank/DDBJ whole genome shotgun (WGS) entry which is preliminary data.</text>
</comment>
<keyword evidence="3" id="KW-1185">Reference proteome</keyword>
<dbReference type="Gene3D" id="3.40.50.720">
    <property type="entry name" value="NAD(P)-binding Rossmann-like Domain"/>
    <property type="match status" value="1"/>
</dbReference>
<gene>
    <name evidence="2" type="ORF">GY24_15935</name>
</gene>
<dbReference type="Proteomes" id="UP000237755">
    <property type="component" value="Unassembled WGS sequence"/>
</dbReference>
<name>A0ABX5ASZ7_9MICO</name>
<evidence type="ECO:0000313" key="3">
    <source>
        <dbReference type="Proteomes" id="UP000237755"/>
    </source>
</evidence>
<accession>A0ABX5ASZ7</accession>
<dbReference type="Pfam" id="PF13602">
    <property type="entry name" value="ADH_zinc_N_2"/>
    <property type="match status" value="1"/>
</dbReference>
<evidence type="ECO:0000259" key="1">
    <source>
        <dbReference type="SMART" id="SM00829"/>
    </source>
</evidence>
<dbReference type="InterPro" id="IPR052733">
    <property type="entry name" value="Chloroplast_QOR"/>
</dbReference>
<proteinExistence type="predicted"/>
<dbReference type="SUPFAM" id="SSF51735">
    <property type="entry name" value="NAD(P)-binding Rossmann-fold domains"/>
    <property type="match status" value="1"/>
</dbReference>
<organism evidence="2 3">
    <name type="scientific">Microterricola pindariensis</name>
    <dbReference type="NCBI Taxonomy" id="478010"/>
    <lineage>
        <taxon>Bacteria</taxon>
        <taxon>Bacillati</taxon>
        <taxon>Actinomycetota</taxon>
        <taxon>Actinomycetes</taxon>
        <taxon>Micrococcales</taxon>
        <taxon>Microbacteriaceae</taxon>
        <taxon>Microterricola</taxon>
    </lineage>
</organism>
<evidence type="ECO:0000313" key="2">
    <source>
        <dbReference type="EMBL" id="PPL14572.1"/>
    </source>
</evidence>
<dbReference type="CDD" id="cd08267">
    <property type="entry name" value="MDR1"/>
    <property type="match status" value="1"/>
</dbReference>
<dbReference type="PANTHER" id="PTHR44013">
    <property type="entry name" value="ZINC-TYPE ALCOHOL DEHYDROGENASE-LIKE PROTEIN C16A3.02C"/>
    <property type="match status" value="1"/>
</dbReference>
<dbReference type="PANTHER" id="PTHR44013:SF1">
    <property type="entry name" value="ZINC-TYPE ALCOHOL DEHYDROGENASE-LIKE PROTEIN C16A3.02C"/>
    <property type="match status" value="1"/>
</dbReference>
<dbReference type="SMART" id="SM00829">
    <property type="entry name" value="PKS_ER"/>
    <property type="match status" value="1"/>
</dbReference>
<dbReference type="Gene3D" id="3.90.180.10">
    <property type="entry name" value="Medium-chain alcohol dehydrogenases, catalytic domain"/>
    <property type="match status" value="1"/>
</dbReference>
<dbReference type="RefSeq" id="WP_104477458.1">
    <property type="nucleotide sequence ID" value="NZ_MPZN01000087.1"/>
</dbReference>